<protein>
    <submittedName>
        <fullName evidence="2">Uncharacterized protein</fullName>
    </submittedName>
</protein>
<comment type="caution">
    <text evidence="2">The sequence shown here is derived from an EMBL/GenBank/DDBJ whole genome shotgun (WGS) entry which is preliminary data.</text>
</comment>
<evidence type="ECO:0000313" key="3">
    <source>
        <dbReference type="Proteomes" id="UP000315783"/>
    </source>
</evidence>
<dbReference type="EMBL" id="SPUK01000023">
    <property type="protein sequence ID" value="TQV90757.1"/>
    <property type="molecule type" value="Genomic_DNA"/>
</dbReference>
<reference evidence="2 3" key="1">
    <citation type="journal article" date="2019" name="Appl. Microbiol. Biotechnol.">
        <title>Genome sequence of Isaria javanica and comparative genome analysis insights into family S53 peptidase evolution in fungal entomopathogens.</title>
        <authorList>
            <person name="Lin R."/>
            <person name="Zhang X."/>
            <person name="Xin B."/>
            <person name="Zou M."/>
            <person name="Gao Y."/>
            <person name="Qin F."/>
            <person name="Hu Q."/>
            <person name="Xie B."/>
            <person name="Cheng X."/>
        </authorList>
    </citation>
    <scope>NUCLEOTIDE SEQUENCE [LARGE SCALE GENOMIC DNA]</scope>
    <source>
        <strain evidence="2 3">IJ1G</strain>
    </source>
</reference>
<dbReference type="Proteomes" id="UP000315783">
    <property type="component" value="Unassembled WGS sequence"/>
</dbReference>
<dbReference type="AlphaFoldDB" id="A0A545VL69"/>
<gene>
    <name evidence="2" type="ORF">IF1G_10500</name>
</gene>
<sequence>MVSPPYIPTHGGDDILLPTGRDSEAPSSSSSSWSGPCGSGPSVISFHSSTATDPMWHEPEGRLRRFKERVTDTIEFLQRKGKEGMKIIQQQPVRMKGYELFMSDQSPLPNDLVFWKETLAYLRREGHKKFPPADDRMRRLAAQTAKPKWILDWMSNAEVAQNAGRLDHTKEEEIQPAMDDGAHEKPSPRERPRRKGDRNMSAAAQIQLPKQTKDRQHYKNPSFLSLLSLATAVAAVTINTPCGNNYGQEVCADGGAGNQRAFVAVCNDKHVWAVRQACGNRFCCKDKAGGGGYCAC</sequence>
<feature type="region of interest" description="Disordered" evidence="1">
    <location>
        <begin position="1"/>
        <end position="56"/>
    </location>
</feature>
<proteinExistence type="predicted"/>
<dbReference type="OrthoDB" id="4861413at2759"/>
<accession>A0A545VL69</accession>
<name>A0A545VL69_9HYPO</name>
<keyword evidence="3" id="KW-1185">Reference proteome</keyword>
<feature type="region of interest" description="Disordered" evidence="1">
    <location>
        <begin position="174"/>
        <end position="202"/>
    </location>
</feature>
<feature type="compositionally biased region" description="Basic and acidic residues" evidence="1">
    <location>
        <begin position="180"/>
        <end position="190"/>
    </location>
</feature>
<feature type="compositionally biased region" description="Low complexity" evidence="1">
    <location>
        <begin position="26"/>
        <end position="42"/>
    </location>
</feature>
<evidence type="ECO:0000313" key="2">
    <source>
        <dbReference type="EMBL" id="TQV90757.1"/>
    </source>
</evidence>
<organism evidence="2 3">
    <name type="scientific">Cordyceps javanica</name>
    <dbReference type="NCBI Taxonomy" id="43265"/>
    <lineage>
        <taxon>Eukaryota</taxon>
        <taxon>Fungi</taxon>
        <taxon>Dikarya</taxon>
        <taxon>Ascomycota</taxon>
        <taxon>Pezizomycotina</taxon>
        <taxon>Sordariomycetes</taxon>
        <taxon>Hypocreomycetidae</taxon>
        <taxon>Hypocreales</taxon>
        <taxon>Cordycipitaceae</taxon>
        <taxon>Cordyceps</taxon>
    </lineage>
</organism>
<evidence type="ECO:0000256" key="1">
    <source>
        <dbReference type="SAM" id="MobiDB-lite"/>
    </source>
</evidence>